<feature type="transmembrane region" description="Helical" evidence="1">
    <location>
        <begin position="121"/>
        <end position="139"/>
    </location>
</feature>
<keyword evidence="1" id="KW-1133">Transmembrane helix</keyword>
<protein>
    <recommendedName>
        <fullName evidence="4">DUF3592 domain-containing protein</fullName>
    </recommendedName>
</protein>
<organism evidence="2 3">
    <name type="scientific">Nocardioides conyzicola</name>
    <dbReference type="NCBI Taxonomy" id="1651781"/>
    <lineage>
        <taxon>Bacteria</taxon>
        <taxon>Bacillati</taxon>
        <taxon>Actinomycetota</taxon>
        <taxon>Actinomycetes</taxon>
        <taxon>Propionibacteriales</taxon>
        <taxon>Nocardioidaceae</taxon>
        <taxon>Nocardioides</taxon>
    </lineage>
</organism>
<dbReference type="EMBL" id="BAABKM010000004">
    <property type="protein sequence ID" value="GAA4716158.1"/>
    <property type="molecule type" value="Genomic_DNA"/>
</dbReference>
<dbReference type="RefSeq" id="WP_345523337.1">
    <property type="nucleotide sequence ID" value="NZ_BAABKM010000004.1"/>
</dbReference>
<evidence type="ECO:0000313" key="3">
    <source>
        <dbReference type="Proteomes" id="UP001499974"/>
    </source>
</evidence>
<feature type="transmembrane region" description="Helical" evidence="1">
    <location>
        <begin position="12"/>
        <end position="31"/>
    </location>
</feature>
<comment type="caution">
    <text evidence="2">The sequence shown here is derived from an EMBL/GenBank/DDBJ whole genome shotgun (WGS) entry which is preliminary data.</text>
</comment>
<evidence type="ECO:0008006" key="4">
    <source>
        <dbReference type="Google" id="ProtNLM"/>
    </source>
</evidence>
<keyword evidence="1" id="KW-0812">Transmembrane</keyword>
<keyword evidence="3" id="KW-1185">Reference proteome</keyword>
<name>A0ABP8XV50_9ACTN</name>
<evidence type="ECO:0000313" key="2">
    <source>
        <dbReference type="EMBL" id="GAA4716158.1"/>
    </source>
</evidence>
<sequence length="155" mass="16168">MGAGTGRATRAHLQLAAAMVLVVVGVVMRMLTVSYDAQTTAHVTDVIRSADTASGSGWGAGTSFAPIPACQVRVDFTAAGRHEQATVSDHPTLCGRHEGDPVTVYYASDNPIQVGLAPSSGFGAFPIVVGLTWLVVLGVRRRLPGSPGLERRRTS</sequence>
<proteinExistence type="predicted"/>
<accession>A0ABP8XV50</accession>
<gene>
    <name evidence="2" type="ORF">GCM10023349_39910</name>
</gene>
<reference evidence="3" key="1">
    <citation type="journal article" date="2019" name="Int. J. Syst. Evol. Microbiol.">
        <title>The Global Catalogue of Microorganisms (GCM) 10K type strain sequencing project: providing services to taxonomists for standard genome sequencing and annotation.</title>
        <authorList>
            <consortium name="The Broad Institute Genomics Platform"/>
            <consortium name="The Broad Institute Genome Sequencing Center for Infectious Disease"/>
            <person name="Wu L."/>
            <person name="Ma J."/>
        </authorList>
    </citation>
    <scope>NUCLEOTIDE SEQUENCE [LARGE SCALE GENOMIC DNA]</scope>
    <source>
        <strain evidence="3">JCM 18531</strain>
    </source>
</reference>
<keyword evidence="1" id="KW-0472">Membrane</keyword>
<dbReference type="Proteomes" id="UP001499974">
    <property type="component" value="Unassembled WGS sequence"/>
</dbReference>
<evidence type="ECO:0000256" key="1">
    <source>
        <dbReference type="SAM" id="Phobius"/>
    </source>
</evidence>